<reference evidence="3" key="1">
    <citation type="journal article" date="2023" name="Int. J. Syst. Evol. Microbiol.">
        <title>Mesoterricola silvestris gen. nov., sp. nov., Mesoterricola sediminis sp. nov., Geothrix oryzae sp. nov., Geothrix edaphica sp. nov., Geothrix rubra sp. nov., and Geothrix limicola sp. nov., six novel members of Acidobacteriota isolated from soils.</title>
        <authorList>
            <person name="Itoh H."/>
            <person name="Sugisawa Y."/>
            <person name="Mise K."/>
            <person name="Xu Z."/>
            <person name="Kuniyasu M."/>
            <person name="Ushijima N."/>
            <person name="Kawano K."/>
            <person name="Kobayashi E."/>
            <person name="Shiratori Y."/>
            <person name="Masuda Y."/>
            <person name="Senoo K."/>
        </authorList>
    </citation>
    <scope>NUCLEOTIDE SEQUENCE [LARGE SCALE GENOMIC DNA]</scope>
    <source>
        <strain evidence="3">Red222</strain>
    </source>
</reference>
<dbReference type="RefSeq" id="WP_286355007.1">
    <property type="nucleotide sequence ID" value="NZ_AP027079.1"/>
</dbReference>
<evidence type="ECO:0000313" key="3">
    <source>
        <dbReference type="Proteomes" id="UP001242010"/>
    </source>
</evidence>
<protein>
    <recommendedName>
        <fullName evidence="4">Cupin domain-containing protein</fullName>
    </recommendedName>
</protein>
<gene>
    <name evidence="2" type="ORF">GETHOR_04850</name>
</gene>
<organism evidence="2 3">
    <name type="scientific">Geothrix oryzae</name>
    <dbReference type="NCBI Taxonomy" id="2927975"/>
    <lineage>
        <taxon>Bacteria</taxon>
        <taxon>Pseudomonadati</taxon>
        <taxon>Acidobacteriota</taxon>
        <taxon>Holophagae</taxon>
        <taxon>Holophagales</taxon>
        <taxon>Holophagaceae</taxon>
        <taxon>Geothrix</taxon>
    </lineage>
</organism>
<feature type="signal peptide" evidence="1">
    <location>
        <begin position="1"/>
        <end position="20"/>
    </location>
</feature>
<name>A0ABM8DNF4_9BACT</name>
<sequence length="133" mass="14366">MTRAPALATVLGLAASLAPAQDPAKTDPGKYIVILENARTRVLEFRDHPGDRTHAHRHPDSVLYALSDFARRLTFPDGKSMTRTFKKGDVVFLEGQIHIGENIGASDTHVILVEFKEPPPSPPPSPGATPALP</sequence>
<dbReference type="InterPro" id="IPR014710">
    <property type="entry name" value="RmlC-like_jellyroll"/>
</dbReference>
<dbReference type="SUPFAM" id="SSF51182">
    <property type="entry name" value="RmlC-like cupins"/>
    <property type="match status" value="1"/>
</dbReference>
<feature type="chain" id="PRO_5046883867" description="Cupin domain-containing protein" evidence="1">
    <location>
        <begin position="21"/>
        <end position="133"/>
    </location>
</feature>
<dbReference type="Proteomes" id="UP001242010">
    <property type="component" value="Chromosome"/>
</dbReference>
<keyword evidence="3" id="KW-1185">Reference proteome</keyword>
<accession>A0ABM8DNF4</accession>
<dbReference type="InterPro" id="IPR011051">
    <property type="entry name" value="RmlC_Cupin_sf"/>
</dbReference>
<evidence type="ECO:0000313" key="2">
    <source>
        <dbReference type="EMBL" id="BDU68384.1"/>
    </source>
</evidence>
<dbReference type="Gene3D" id="2.60.120.10">
    <property type="entry name" value="Jelly Rolls"/>
    <property type="match status" value="1"/>
</dbReference>
<evidence type="ECO:0008006" key="4">
    <source>
        <dbReference type="Google" id="ProtNLM"/>
    </source>
</evidence>
<proteinExistence type="predicted"/>
<keyword evidence="1" id="KW-0732">Signal</keyword>
<evidence type="ECO:0000256" key="1">
    <source>
        <dbReference type="SAM" id="SignalP"/>
    </source>
</evidence>
<dbReference type="EMBL" id="AP027079">
    <property type="protein sequence ID" value="BDU68384.1"/>
    <property type="molecule type" value="Genomic_DNA"/>
</dbReference>